<sequence>MTSRGFQSTILIAGFVVGLLIGYVPAQYVVEDTQINVKHMQNNKEFVEHPPTLRGVIRDVNQKTKTFLLEAVSPYSLNEKANFRIHMDEKMLVRHVQPILRATSTVPFLAGAFEIPALSEGLTAAVVITRQAGDLRAQAVYIGPAMQTQ</sequence>
<proteinExistence type="predicted"/>
<dbReference type="STRING" id="1798512.A3A39_02225"/>
<dbReference type="AlphaFoldDB" id="A0A1F6F192"/>
<evidence type="ECO:0000313" key="1">
    <source>
        <dbReference type="EMBL" id="OGG79620.1"/>
    </source>
</evidence>
<organism evidence="1 2">
    <name type="scientific">Candidatus Kaiserbacteria bacterium RIFCSPLOWO2_01_FULL_54_13</name>
    <dbReference type="NCBI Taxonomy" id="1798512"/>
    <lineage>
        <taxon>Bacteria</taxon>
        <taxon>Candidatus Kaiseribacteriota</taxon>
    </lineage>
</organism>
<accession>A0A1F6F192</accession>
<protein>
    <submittedName>
        <fullName evidence="1">Uncharacterized protein</fullName>
    </submittedName>
</protein>
<dbReference type="EMBL" id="MFLZ01000022">
    <property type="protein sequence ID" value="OGG79620.1"/>
    <property type="molecule type" value="Genomic_DNA"/>
</dbReference>
<comment type="caution">
    <text evidence="1">The sequence shown here is derived from an EMBL/GenBank/DDBJ whole genome shotgun (WGS) entry which is preliminary data.</text>
</comment>
<reference evidence="1 2" key="1">
    <citation type="journal article" date="2016" name="Nat. Commun.">
        <title>Thousands of microbial genomes shed light on interconnected biogeochemical processes in an aquifer system.</title>
        <authorList>
            <person name="Anantharaman K."/>
            <person name="Brown C.T."/>
            <person name="Hug L.A."/>
            <person name="Sharon I."/>
            <person name="Castelle C.J."/>
            <person name="Probst A.J."/>
            <person name="Thomas B.C."/>
            <person name="Singh A."/>
            <person name="Wilkins M.J."/>
            <person name="Karaoz U."/>
            <person name="Brodie E.L."/>
            <person name="Williams K.H."/>
            <person name="Hubbard S.S."/>
            <person name="Banfield J.F."/>
        </authorList>
    </citation>
    <scope>NUCLEOTIDE SEQUENCE [LARGE SCALE GENOMIC DNA]</scope>
</reference>
<dbReference type="Proteomes" id="UP000177372">
    <property type="component" value="Unassembled WGS sequence"/>
</dbReference>
<gene>
    <name evidence="1" type="ORF">A3A39_02225</name>
</gene>
<name>A0A1F6F192_9BACT</name>
<evidence type="ECO:0000313" key="2">
    <source>
        <dbReference type="Proteomes" id="UP000177372"/>
    </source>
</evidence>